<sequence length="176" mass="19206">MALHLTLIECRSGRPKQFVIDSEQRLTATSEMATATQPHGVKARCPIKSFGQWRSPVHNNGVALLVRYSDAADMKALSFWIFFCGLSINPTKNQGTLTEFELVQAHAHSLPHHITLITILIRATLTIHDTLSHCLGNGASALQAQVSVVYIGLLKFELGVICHAVSCMSRSGSGDR</sequence>
<dbReference type="AlphaFoldDB" id="A0A6J6ZU52"/>
<accession>A0A6J6ZU52</accession>
<evidence type="ECO:0000313" key="1">
    <source>
        <dbReference type="EMBL" id="CAB4823965.1"/>
    </source>
</evidence>
<protein>
    <submittedName>
        <fullName evidence="1">Unannotated protein</fullName>
    </submittedName>
</protein>
<gene>
    <name evidence="1" type="ORF">UFOPK3046_01895</name>
</gene>
<reference evidence="1" key="1">
    <citation type="submission" date="2020-05" db="EMBL/GenBank/DDBJ databases">
        <authorList>
            <person name="Chiriac C."/>
            <person name="Salcher M."/>
            <person name="Ghai R."/>
            <person name="Kavagutti S V."/>
        </authorList>
    </citation>
    <scope>NUCLEOTIDE SEQUENCE</scope>
</reference>
<name>A0A6J6ZU52_9ZZZZ</name>
<dbReference type="EMBL" id="CAFAAQ010000243">
    <property type="protein sequence ID" value="CAB4823965.1"/>
    <property type="molecule type" value="Genomic_DNA"/>
</dbReference>
<proteinExistence type="predicted"/>
<organism evidence="1">
    <name type="scientific">freshwater metagenome</name>
    <dbReference type="NCBI Taxonomy" id="449393"/>
    <lineage>
        <taxon>unclassified sequences</taxon>
        <taxon>metagenomes</taxon>
        <taxon>ecological metagenomes</taxon>
    </lineage>
</organism>